<dbReference type="Proteomes" id="UP000013827">
    <property type="component" value="Unassembled WGS sequence"/>
</dbReference>
<dbReference type="KEGG" id="ehx:EMIHUDRAFT_253344"/>
<dbReference type="HOGENOM" id="CLU_613153_0_0_1"/>
<feature type="transmembrane region" description="Helical" evidence="5">
    <location>
        <begin position="166"/>
        <end position="189"/>
    </location>
</feature>
<feature type="transmembrane region" description="Helical" evidence="5">
    <location>
        <begin position="209"/>
        <end position="226"/>
    </location>
</feature>
<dbReference type="InterPro" id="IPR013057">
    <property type="entry name" value="AA_transpt_TM"/>
</dbReference>
<feature type="domain" description="Amino acid transporter transmembrane" evidence="6">
    <location>
        <begin position="26"/>
        <end position="416"/>
    </location>
</feature>
<dbReference type="STRING" id="2903.R1F0Y2"/>
<accession>A0A0D3K9U5</accession>
<name>A0A0D3K9U5_EMIH1</name>
<protein>
    <recommendedName>
        <fullName evidence="6">Amino acid transporter transmembrane domain-containing protein</fullName>
    </recommendedName>
</protein>
<dbReference type="eggNOG" id="KOG1303">
    <property type="taxonomic scope" value="Eukaryota"/>
</dbReference>
<feature type="transmembrane region" description="Helical" evidence="5">
    <location>
        <begin position="365"/>
        <end position="385"/>
    </location>
</feature>
<sequence>MTSAHRVQPQRLSQPIDDSEKAVGAAEWWNAGMVILGEVMGTGVLGLAGHATGLGYLIAFPAMVIFGFTSTYSGLLLCRCKVDLFAGEGVGGYGDLATTVGGPIFGAFTKFMIVINWYLLMPYYLVASGGSLSVVAPDAPVCGYIWTLMMAILILPPMQFTTLTEVSLLCGASTAAIIIVIFLIIVQLMMDGPEGGSFGANWDAISPDITPLGFFGSLSSFVFAYQGQDIFCEIISEMREEKDAPKAIGMSYGLMTFVYSITTVLAYGMKGRDVQGFLPDAITGGGLTQFVGVLLFFHILTAYLCIGIPFLNVMHAKFSACGCFGAIHEGSVGARVAWFIISLITVATTYLLAAAFPFFDALQVLLGALAGAPIVFGWPAMFYLLGCRMKGVAVGCFDLIMCIIYFACTLLFGILGTMDAVGYVNEMLNDPNVHVGFDCVLGGDGGE</sequence>
<dbReference type="AlphaFoldDB" id="A0A0D3K9U5"/>
<feature type="transmembrane region" description="Helical" evidence="5">
    <location>
        <begin position="28"/>
        <end position="48"/>
    </location>
</feature>
<evidence type="ECO:0000256" key="2">
    <source>
        <dbReference type="ARBA" id="ARBA00022692"/>
    </source>
</evidence>
<evidence type="ECO:0000313" key="8">
    <source>
        <dbReference type="Proteomes" id="UP000013827"/>
    </source>
</evidence>
<reference evidence="8" key="1">
    <citation type="journal article" date="2013" name="Nature">
        <title>Pan genome of the phytoplankton Emiliania underpins its global distribution.</title>
        <authorList>
            <person name="Read B.A."/>
            <person name="Kegel J."/>
            <person name="Klute M.J."/>
            <person name="Kuo A."/>
            <person name="Lefebvre S.C."/>
            <person name="Maumus F."/>
            <person name="Mayer C."/>
            <person name="Miller J."/>
            <person name="Monier A."/>
            <person name="Salamov A."/>
            <person name="Young J."/>
            <person name="Aguilar M."/>
            <person name="Claverie J.M."/>
            <person name="Frickenhaus S."/>
            <person name="Gonzalez K."/>
            <person name="Herman E.K."/>
            <person name="Lin Y.C."/>
            <person name="Napier J."/>
            <person name="Ogata H."/>
            <person name="Sarno A.F."/>
            <person name="Shmutz J."/>
            <person name="Schroeder D."/>
            <person name="de Vargas C."/>
            <person name="Verret F."/>
            <person name="von Dassow P."/>
            <person name="Valentin K."/>
            <person name="Van de Peer Y."/>
            <person name="Wheeler G."/>
            <person name="Dacks J.B."/>
            <person name="Delwiche C.F."/>
            <person name="Dyhrman S.T."/>
            <person name="Glockner G."/>
            <person name="John U."/>
            <person name="Richards T."/>
            <person name="Worden A.Z."/>
            <person name="Zhang X."/>
            <person name="Grigoriev I.V."/>
            <person name="Allen A.E."/>
            <person name="Bidle K."/>
            <person name="Borodovsky M."/>
            <person name="Bowler C."/>
            <person name="Brownlee C."/>
            <person name="Cock J.M."/>
            <person name="Elias M."/>
            <person name="Gladyshev V.N."/>
            <person name="Groth M."/>
            <person name="Guda C."/>
            <person name="Hadaegh A."/>
            <person name="Iglesias-Rodriguez M.D."/>
            <person name="Jenkins J."/>
            <person name="Jones B.M."/>
            <person name="Lawson T."/>
            <person name="Leese F."/>
            <person name="Lindquist E."/>
            <person name="Lobanov A."/>
            <person name="Lomsadze A."/>
            <person name="Malik S.B."/>
            <person name="Marsh M.E."/>
            <person name="Mackinder L."/>
            <person name="Mock T."/>
            <person name="Mueller-Roeber B."/>
            <person name="Pagarete A."/>
            <person name="Parker M."/>
            <person name="Probert I."/>
            <person name="Quesneville H."/>
            <person name="Raines C."/>
            <person name="Rensing S.A."/>
            <person name="Riano-Pachon D.M."/>
            <person name="Richier S."/>
            <person name="Rokitta S."/>
            <person name="Shiraiwa Y."/>
            <person name="Soanes D.M."/>
            <person name="van der Giezen M."/>
            <person name="Wahlund T.M."/>
            <person name="Williams B."/>
            <person name="Wilson W."/>
            <person name="Wolfe G."/>
            <person name="Wurch L.L."/>
        </authorList>
    </citation>
    <scope>NUCLEOTIDE SEQUENCE</scope>
</reference>
<feature type="transmembrane region" description="Helical" evidence="5">
    <location>
        <begin position="247"/>
        <end position="269"/>
    </location>
</feature>
<feature type="transmembrane region" description="Helical" evidence="5">
    <location>
        <begin position="132"/>
        <end position="154"/>
    </location>
</feature>
<dbReference type="GO" id="GO:0016020">
    <property type="term" value="C:membrane"/>
    <property type="evidence" value="ECO:0007669"/>
    <property type="project" value="UniProtKB-SubCell"/>
</dbReference>
<comment type="subcellular location">
    <subcellularLocation>
        <location evidence="1">Membrane</location>
        <topology evidence="1">Multi-pass membrane protein</topology>
    </subcellularLocation>
</comment>
<evidence type="ECO:0000313" key="7">
    <source>
        <dbReference type="EnsemblProtists" id="EOD32530"/>
    </source>
</evidence>
<dbReference type="PaxDb" id="2903-EOD32530"/>
<evidence type="ECO:0000256" key="1">
    <source>
        <dbReference type="ARBA" id="ARBA00004141"/>
    </source>
</evidence>
<feature type="transmembrane region" description="Helical" evidence="5">
    <location>
        <begin position="96"/>
        <end position="120"/>
    </location>
</feature>
<keyword evidence="3 5" id="KW-1133">Transmembrane helix</keyword>
<dbReference type="EnsemblProtists" id="EOD32530">
    <property type="protein sequence ID" value="EOD32530"/>
    <property type="gene ID" value="EMIHUDRAFT_253344"/>
</dbReference>
<proteinExistence type="predicted"/>
<keyword evidence="2 5" id="KW-0812">Transmembrane</keyword>
<feature type="transmembrane region" description="Helical" evidence="5">
    <location>
        <begin position="54"/>
        <end position="75"/>
    </location>
</feature>
<organism evidence="7 8">
    <name type="scientific">Emiliania huxleyi (strain CCMP1516)</name>
    <dbReference type="NCBI Taxonomy" id="280463"/>
    <lineage>
        <taxon>Eukaryota</taxon>
        <taxon>Haptista</taxon>
        <taxon>Haptophyta</taxon>
        <taxon>Prymnesiophyceae</taxon>
        <taxon>Isochrysidales</taxon>
        <taxon>Noelaerhabdaceae</taxon>
        <taxon>Emiliania</taxon>
    </lineage>
</organism>
<keyword evidence="8" id="KW-1185">Reference proteome</keyword>
<reference evidence="7" key="2">
    <citation type="submission" date="2024-10" db="UniProtKB">
        <authorList>
            <consortium name="EnsemblProtists"/>
        </authorList>
    </citation>
    <scope>IDENTIFICATION</scope>
</reference>
<feature type="transmembrane region" description="Helical" evidence="5">
    <location>
        <begin position="392"/>
        <end position="415"/>
    </location>
</feature>
<dbReference type="GO" id="GO:0015179">
    <property type="term" value="F:L-amino acid transmembrane transporter activity"/>
    <property type="evidence" value="ECO:0007669"/>
    <property type="project" value="TreeGrafter"/>
</dbReference>
<dbReference type="Pfam" id="PF01490">
    <property type="entry name" value="Aa_trans"/>
    <property type="match status" value="1"/>
</dbReference>
<feature type="transmembrane region" description="Helical" evidence="5">
    <location>
        <begin position="336"/>
        <end position="359"/>
    </location>
</feature>
<evidence type="ECO:0000256" key="5">
    <source>
        <dbReference type="SAM" id="Phobius"/>
    </source>
</evidence>
<keyword evidence="4 5" id="KW-0472">Membrane</keyword>
<evidence type="ECO:0000256" key="3">
    <source>
        <dbReference type="ARBA" id="ARBA00022989"/>
    </source>
</evidence>
<feature type="transmembrane region" description="Helical" evidence="5">
    <location>
        <begin position="289"/>
        <end position="311"/>
    </location>
</feature>
<dbReference type="RefSeq" id="XP_005784959.1">
    <property type="nucleotide sequence ID" value="XM_005784902.1"/>
</dbReference>
<dbReference type="PANTHER" id="PTHR22950">
    <property type="entry name" value="AMINO ACID TRANSPORTER"/>
    <property type="match status" value="1"/>
</dbReference>
<dbReference type="OMA" id="KFSHIGW"/>
<dbReference type="GeneID" id="17277804"/>
<dbReference type="PANTHER" id="PTHR22950:SF461">
    <property type="entry name" value="AMINO ACID TRANSPORTER TRANSMEMBRANE DOMAIN-CONTAINING PROTEIN"/>
    <property type="match status" value="1"/>
</dbReference>
<evidence type="ECO:0000256" key="4">
    <source>
        <dbReference type="ARBA" id="ARBA00023136"/>
    </source>
</evidence>
<evidence type="ECO:0000259" key="6">
    <source>
        <dbReference type="Pfam" id="PF01490"/>
    </source>
</evidence>